<name>A0AAV9C4Z8_ACOCL</name>
<keyword evidence="2" id="KW-0812">Transmembrane</keyword>
<evidence type="ECO:0008006" key="5">
    <source>
        <dbReference type="Google" id="ProtNLM"/>
    </source>
</evidence>
<gene>
    <name evidence="3" type="ORF">QJS10_CPB21g01788</name>
</gene>
<dbReference type="EMBL" id="JAUJYO010000021">
    <property type="protein sequence ID" value="KAK1283689.1"/>
    <property type="molecule type" value="Genomic_DNA"/>
</dbReference>
<proteinExistence type="predicted"/>
<organism evidence="3 4">
    <name type="scientific">Acorus calamus</name>
    <name type="common">Sweet flag</name>
    <dbReference type="NCBI Taxonomy" id="4465"/>
    <lineage>
        <taxon>Eukaryota</taxon>
        <taxon>Viridiplantae</taxon>
        <taxon>Streptophyta</taxon>
        <taxon>Embryophyta</taxon>
        <taxon>Tracheophyta</taxon>
        <taxon>Spermatophyta</taxon>
        <taxon>Magnoliopsida</taxon>
        <taxon>Liliopsida</taxon>
        <taxon>Acoraceae</taxon>
        <taxon>Acorus</taxon>
    </lineage>
</organism>
<evidence type="ECO:0000256" key="1">
    <source>
        <dbReference type="SAM" id="MobiDB-lite"/>
    </source>
</evidence>
<protein>
    <recommendedName>
        <fullName evidence="5">Transmembrane protein</fullName>
    </recommendedName>
</protein>
<comment type="caution">
    <text evidence="3">The sequence shown here is derived from an EMBL/GenBank/DDBJ whole genome shotgun (WGS) entry which is preliminary data.</text>
</comment>
<evidence type="ECO:0000313" key="4">
    <source>
        <dbReference type="Proteomes" id="UP001180020"/>
    </source>
</evidence>
<feature type="region of interest" description="Disordered" evidence="1">
    <location>
        <begin position="43"/>
        <end position="66"/>
    </location>
</feature>
<feature type="compositionally biased region" description="Basic and acidic residues" evidence="1">
    <location>
        <begin position="51"/>
        <end position="63"/>
    </location>
</feature>
<sequence>MSTLNTTTRTDAATLGVYLFPFSIHSLSIWIFIWRGVLFGDEKRGKKKKKNGEDETPISKEKSLPSLSNQGRLISISDIKTATRDFSESLVIGVGERKLTCFQS</sequence>
<accession>A0AAV9C4Z8</accession>
<dbReference type="AlphaFoldDB" id="A0AAV9C4Z8"/>
<evidence type="ECO:0000313" key="3">
    <source>
        <dbReference type="EMBL" id="KAK1283689.1"/>
    </source>
</evidence>
<evidence type="ECO:0000256" key="2">
    <source>
        <dbReference type="SAM" id="Phobius"/>
    </source>
</evidence>
<reference evidence="3" key="1">
    <citation type="journal article" date="2023" name="Nat. Commun.">
        <title>Diploid and tetraploid genomes of Acorus and the evolution of monocots.</title>
        <authorList>
            <person name="Ma L."/>
            <person name="Liu K.W."/>
            <person name="Li Z."/>
            <person name="Hsiao Y.Y."/>
            <person name="Qi Y."/>
            <person name="Fu T."/>
            <person name="Tang G.D."/>
            <person name="Zhang D."/>
            <person name="Sun W.H."/>
            <person name="Liu D.K."/>
            <person name="Li Y."/>
            <person name="Chen G.Z."/>
            <person name="Liu X.D."/>
            <person name="Liao X.Y."/>
            <person name="Jiang Y.T."/>
            <person name="Yu X."/>
            <person name="Hao Y."/>
            <person name="Huang J."/>
            <person name="Zhao X.W."/>
            <person name="Ke S."/>
            <person name="Chen Y.Y."/>
            <person name="Wu W.L."/>
            <person name="Hsu J.L."/>
            <person name="Lin Y.F."/>
            <person name="Huang M.D."/>
            <person name="Li C.Y."/>
            <person name="Huang L."/>
            <person name="Wang Z.W."/>
            <person name="Zhao X."/>
            <person name="Zhong W.Y."/>
            <person name="Peng D.H."/>
            <person name="Ahmad S."/>
            <person name="Lan S."/>
            <person name="Zhang J.S."/>
            <person name="Tsai W.C."/>
            <person name="Van de Peer Y."/>
            <person name="Liu Z.J."/>
        </authorList>
    </citation>
    <scope>NUCLEOTIDE SEQUENCE</scope>
    <source>
        <strain evidence="3">CP</strain>
    </source>
</reference>
<reference evidence="3" key="2">
    <citation type="submission" date="2023-06" db="EMBL/GenBank/DDBJ databases">
        <authorList>
            <person name="Ma L."/>
            <person name="Liu K.-W."/>
            <person name="Li Z."/>
            <person name="Hsiao Y.-Y."/>
            <person name="Qi Y."/>
            <person name="Fu T."/>
            <person name="Tang G."/>
            <person name="Zhang D."/>
            <person name="Sun W.-H."/>
            <person name="Liu D.-K."/>
            <person name="Li Y."/>
            <person name="Chen G.-Z."/>
            <person name="Liu X.-D."/>
            <person name="Liao X.-Y."/>
            <person name="Jiang Y.-T."/>
            <person name="Yu X."/>
            <person name="Hao Y."/>
            <person name="Huang J."/>
            <person name="Zhao X.-W."/>
            <person name="Ke S."/>
            <person name="Chen Y.-Y."/>
            <person name="Wu W.-L."/>
            <person name="Hsu J.-L."/>
            <person name="Lin Y.-F."/>
            <person name="Huang M.-D."/>
            <person name="Li C.-Y."/>
            <person name="Huang L."/>
            <person name="Wang Z.-W."/>
            <person name="Zhao X."/>
            <person name="Zhong W.-Y."/>
            <person name="Peng D.-H."/>
            <person name="Ahmad S."/>
            <person name="Lan S."/>
            <person name="Zhang J.-S."/>
            <person name="Tsai W.-C."/>
            <person name="Van De Peer Y."/>
            <person name="Liu Z.-J."/>
        </authorList>
    </citation>
    <scope>NUCLEOTIDE SEQUENCE</scope>
    <source>
        <strain evidence="3">CP</strain>
        <tissue evidence="3">Leaves</tissue>
    </source>
</reference>
<dbReference type="Proteomes" id="UP001180020">
    <property type="component" value="Unassembled WGS sequence"/>
</dbReference>
<keyword evidence="4" id="KW-1185">Reference proteome</keyword>
<keyword evidence="2" id="KW-0472">Membrane</keyword>
<feature type="transmembrane region" description="Helical" evidence="2">
    <location>
        <begin position="20"/>
        <end position="40"/>
    </location>
</feature>
<keyword evidence="2" id="KW-1133">Transmembrane helix</keyword>